<organism evidence="1 2">
    <name type="scientific">Bifidobacterium longum subsp. longum</name>
    <dbReference type="NCBI Taxonomy" id="1679"/>
    <lineage>
        <taxon>Bacteria</taxon>
        <taxon>Bacillati</taxon>
        <taxon>Actinomycetota</taxon>
        <taxon>Actinomycetes</taxon>
        <taxon>Bifidobacteriales</taxon>
        <taxon>Bifidobacteriaceae</taxon>
        <taxon>Bifidobacterium</taxon>
    </lineage>
</organism>
<comment type="caution">
    <text evidence="1">The sequence shown here is derived from an EMBL/GenBank/DDBJ whole genome shotgun (WGS) entry which is preliminary data.</text>
</comment>
<dbReference type="RefSeq" id="WP_131234416.1">
    <property type="nucleotide sequence ID" value="NZ_SHRX01000012.1"/>
</dbReference>
<reference evidence="1 2" key="1">
    <citation type="journal article" date="2018" name="Sci. Rep.">
        <title>Genomic diversity and distribution of Bifidobacterium longum subsp. longum across the human lifespan.</title>
        <authorList>
            <person name="Odamaki T."/>
            <person name="Bottacini F."/>
            <person name="Kato K."/>
            <person name="Mitsuyama E."/>
            <person name="Yoshida K."/>
            <person name="Horigome A."/>
            <person name="Xiao J.Z."/>
            <person name="van Sinderen D."/>
        </authorList>
    </citation>
    <scope>NUCLEOTIDE SEQUENCE [LARGE SCALE GENOMIC DNA]</scope>
    <source>
        <strain evidence="1 2">MCC10076</strain>
    </source>
</reference>
<protein>
    <submittedName>
        <fullName evidence="1">Uncharacterized protein</fullName>
    </submittedName>
</protein>
<evidence type="ECO:0000313" key="1">
    <source>
        <dbReference type="EMBL" id="TCE99341.1"/>
    </source>
</evidence>
<evidence type="ECO:0000313" key="2">
    <source>
        <dbReference type="Proteomes" id="UP000292751"/>
    </source>
</evidence>
<dbReference type="AlphaFoldDB" id="A0A4R0U2U6"/>
<sequence>MSQQMTLPSQLRIVNNKLTELGKIMYYQPDLFCSSVRLQQGMIGCCKAYLSYMKWHTLTVSQYLTESNWGMRRARASCCLTKQAYRAAYGLPDLERRADTLYWMRRLH</sequence>
<dbReference type="EMBL" id="SHRX01000012">
    <property type="protein sequence ID" value="TCE99341.1"/>
    <property type="molecule type" value="Genomic_DNA"/>
</dbReference>
<dbReference type="Proteomes" id="UP000292751">
    <property type="component" value="Unassembled WGS sequence"/>
</dbReference>
<accession>A0A4R0U2U6</accession>
<proteinExistence type="predicted"/>
<name>A0A4R0U2U6_BIFLL</name>
<gene>
    <name evidence="1" type="ORF">MCC10076_0914</name>
</gene>